<name>A0A1D2AHL2_ORNBR</name>
<feature type="non-terminal residue" evidence="1">
    <location>
        <position position="377"/>
    </location>
</feature>
<proteinExistence type="predicted"/>
<reference evidence="1" key="1">
    <citation type="submission" date="2016-07" db="EMBL/GenBank/DDBJ databases">
        <title>Salivary Glands transcriptome analysis on engorged females of Ornithodoros brasiliensis (Acari:Argasidae).</title>
        <authorList>
            <person name="Simons S.M."/>
            <person name="Carvalho E."/>
            <person name="Junqueira-de-Azevedo I."/>
            <person name="Ho P.L."/>
            <person name="Giovanni D."/>
            <person name="Mendonca R."/>
            <person name="Onofrio V."/>
            <person name="Landulfo G."/>
            <person name="Ramirez D."/>
            <person name="Barros-Battesti D."/>
        </authorList>
    </citation>
    <scope>NUCLEOTIDE SEQUENCE</scope>
    <source>
        <strain evidence="1">Female</strain>
        <tissue evidence="1">Salivary gland</tissue>
    </source>
</reference>
<dbReference type="AlphaFoldDB" id="A0A1D2AHL2"/>
<sequence>METRCYVCSVLVVFDKENIRSCCSGYSTTVLAKSSLAVGLGTFQEFLLPVLHVLRLSAPCLQGASLKGTAVAESQCPWLLSRVLVDSIKVNGCLFFRLSTRQENDSRNGSRDSALQGCNCSTGNIHGRVLLGAALTGGHHVGLQKSTLKVDVVVIQSLVDSSQHLFGHLLRAVEVVIAVGEYLGLDDGHNAVLLACRSIAGEDIGILQDRKGRWAMGPDLQHAAPLGKAATVLVVLSAAFAEIIQALGGAFFVCTHQGNDTFVDLDAGNDSPTLEKLHKWGAIICVLIQGLMEEDDTADCGVHRFAGCEEQLAVVAPVVLGVLHSNTLQPLPHCSGTLISGKDTLSRSDDSLGICPQLLLELWAQVFEVSSHYNGRW</sequence>
<accession>A0A1D2AHL2</accession>
<evidence type="ECO:0000313" key="1">
    <source>
        <dbReference type="EMBL" id="JAT78694.1"/>
    </source>
</evidence>
<protein>
    <submittedName>
        <fullName evidence="1">Fructose bisphosphate aldolase</fullName>
    </submittedName>
</protein>
<dbReference type="EMBL" id="GETE01001313">
    <property type="protein sequence ID" value="JAT78694.1"/>
    <property type="molecule type" value="Transcribed_RNA"/>
</dbReference>
<organism evidence="1">
    <name type="scientific">Ornithodoros brasiliensis</name>
    <name type="common">Mouro tick</name>
    <dbReference type="NCBI Taxonomy" id="888526"/>
    <lineage>
        <taxon>Eukaryota</taxon>
        <taxon>Metazoa</taxon>
        <taxon>Ecdysozoa</taxon>
        <taxon>Arthropoda</taxon>
        <taxon>Chelicerata</taxon>
        <taxon>Arachnida</taxon>
        <taxon>Acari</taxon>
        <taxon>Parasitiformes</taxon>
        <taxon>Ixodida</taxon>
        <taxon>Ixodoidea</taxon>
        <taxon>Argasidae</taxon>
        <taxon>Ornithodorinae</taxon>
        <taxon>Ornithodoros</taxon>
    </lineage>
</organism>